<feature type="region of interest" description="Disordered" evidence="10">
    <location>
        <begin position="672"/>
        <end position="759"/>
    </location>
</feature>
<dbReference type="Gene3D" id="1.10.30.10">
    <property type="entry name" value="High mobility group box domain"/>
    <property type="match status" value="3"/>
</dbReference>
<feature type="transmembrane region" description="Helical" evidence="11">
    <location>
        <begin position="257"/>
        <end position="282"/>
    </location>
</feature>
<dbReference type="PROSITE" id="PS50025">
    <property type="entry name" value="LAM_G_DOMAIN"/>
    <property type="match status" value="1"/>
</dbReference>
<dbReference type="InterPro" id="IPR039005">
    <property type="entry name" value="CSPG_rpt"/>
</dbReference>
<keyword evidence="11" id="KW-0812">Transmembrane</keyword>
<dbReference type="SUPFAM" id="SSF47095">
    <property type="entry name" value="HMG-box"/>
    <property type="match status" value="4"/>
</dbReference>
<reference evidence="16" key="2">
    <citation type="submission" date="2021-08" db="EMBL/GenBank/DDBJ databases">
        <authorList>
            <person name="Eriksson T."/>
        </authorList>
    </citation>
    <scope>NUCLEOTIDE SEQUENCE</scope>
    <source>
        <strain evidence="16">Stoneville</strain>
        <tissue evidence="16">Whole head</tissue>
    </source>
</reference>
<dbReference type="InterPro" id="IPR013320">
    <property type="entry name" value="ConA-like_dom_sf"/>
</dbReference>
<evidence type="ECO:0000256" key="3">
    <source>
        <dbReference type="ARBA" id="ARBA00022475"/>
    </source>
</evidence>
<feature type="domain" description="HMG box" evidence="14">
    <location>
        <begin position="754"/>
        <end position="819"/>
    </location>
</feature>
<gene>
    <name evidence="16" type="ORF">GEV33_006791</name>
</gene>
<feature type="repeat" description="CSPG" evidence="9">
    <location>
        <begin position="1569"/>
        <end position="1663"/>
    </location>
</feature>
<feature type="region of interest" description="Disordered" evidence="10">
    <location>
        <begin position="385"/>
        <end position="477"/>
    </location>
</feature>
<evidence type="ECO:0000256" key="11">
    <source>
        <dbReference type="SAM" id="Phobius"/>
    </source>
</evidence>
<feature type="repeat" description="CSPG" evidence="9">
    <location>
        <begin position="2474"/>
        <end position="2571"/>
    </location>
</feature>
<feature type="signal peptide" evidence="12">
    <location>
        <begin position="1"/>
        <end position="22"/>
    </location>
</feature>
<feature type="compositionally biased region" description="Basic and acidic residues" evidence="10">
    <location>
        <begin position="679"/>
        <end position="754"/>
    </location>
</feature>
<feature type="domain" description="HMG box" evidence="14">
    <location>
        <begin position="952"/>
        <end position="1020"/>
    </location>
</feature>
<proteinExistence type="inferred from homology"/>
<evidence type="ECO:0000256" key="2">
    <source>
        <dbReference type="ARBA" id="ARBA00007367"/>
    </source>
</evidence>
<feature type="domain" description="Laminin G" evidence="13">
    <location>
        <begin position="1107"/>
        <end position="1281"/>
    </location>
</feature>
<dbReference type="Gene3D" id="1.20.1640.10">
    <property type="entry name" value="Multidrug efflux transporter AcrB transmembrane domain"/>
    <property type="match status" value="2"/>
</dbReference>
<dbReference type="GO" id="GO:0009653">
    <property type="term" value="P:anatomical structure morphogenesis"/>
    <property type="evidence" value="ECO:0007669"/>
    <property type="project" value="TreeGrafter"/>
</dbReference>
<feature type="region of interest" description="Disordered" evidence="10">
    <location>
        <begin position="1033"/>
        <end position="1071"/>
    </location>
</feature>
<feature type="transmembrane region" description="Helical" evidence="11">
    <location>
        <begin position="3883"/>
        <end position="3908"/>
    </location>
</feature>
<feature type="transmembrane region" description="Helical" evidence="11">
    <location>
        <begin position="3377"/>
        <end position="3403"/>
    </location>
</feature>
<feature type="repeat" description="CSPG" evidence="9">
    <location>
        <begin position="2711"/>
        <end position="2802"/>
    </location>
</feature>
<feature type="region of interest" description="Disordered" evidence="10">
    <location>
        <begin position="923"/>
        <end position="966"/>
    </location>
</feature>
<feature type="transmembrane region" description="Helical" evidence="11">
    <location>
        <begin position="3494"/>
        <end position="3519"/>
    </location>
</feature>
<sequence length="3927" mass="446393">MCKSVVVFASFLLCYLILHCDGAASDIQLDAKAQTTHRIDSLNLLSYTFLLILTVLTIWLFKHRRVSFLHETGLAVIYGKTPERSPGQLLTRHSILGLIVGAIIRYSGSPSHVLNMQVFADDPKYNSSLPPDTVSLHFPVKGPYIKSNKTFQYTFRGEIADPVENEIDLKATFDPEIFFNIILPPIIFHAGYSLKRTCAAIGRAANIYPLSFLLNLGRKPKIPANFQHMLFFAGLRGAMSFALAIRNTVSEARQAMLTTTSLIVIITVIIQGGATMNLLHWFQIPVGIDEETEALSHQGHNGSTTPRNEWNENAEPDLTRLNEKAFLARIWGSFDTRYMKPLLTHSRPTLLETLPVCCNPIASVLTMGSKRTKKSKEIELFSEKHSIRKNNESEDSSESEVTDGEDENNGVIQTVITKAPKRKKKNEGLEEVPKKVKRTNDDETESKKVKVKKRKTKSDSVTSNENEENEDQISVNGVNEIQMEKTFQKNIKNHNPDKKNEITWPDQDIIELINRMDSNIPDRDILAYRSRVEKLNWDNVAFKMYSAEECKETWLKVQKRIRRFRLLREILNDAKDWVTAPKVNNNVPRPRKHPDMPRRPLSSYLLFYLKKKDQIISENPGLDRSDITKRVGQIYKNLPPEQKEKYEKLAALKKEEYFEKWKVFSENHPEFVPPQKMNYKVEKEKPAKLEKEKFPKVEKEKTPKLEKEKTPKVEKEKVPKIDKEKPKVAKEKPKGERRPGRPPKADKNPGERPPKKCQTPFGLYYASELKNMEPGMEKSVFREKCKEQYKQMSDKKKIYWINLAEQDLIRYQEEVKAYKAKYPDFQVHKVRPILTKREKLSKERALGKPVKPPNSAYALYSRVMLQSEGIKTVHPKDRMNYIAGKWKNCPEEEQNVYRDQVIRLLEQYKQDYQTYLDSLPEEERRKLVTQSKRKGRKSGRASGRKPRKRKTPKKPQPTKLKFTEPEQPPISACKYFATLYKGESDPVQAWKALNTEEKRKYEEELVKKKQAYIVEFEKFLKSLSKEELEAFSRSRQQQVQSDDEESSECSSDSEGDDDDEDEDEENGEELSYNGVMVLEQARLRQQQSIVQRITWNCASEFEATFEHPISFVEDDAFMLLSRNFHSKEIKIQFDVKTKSTQSILLYSTGRGTKLDFFLIEIWKGNVRCIIKSETKNTEIVNGEYVSDGHWHKIHVHISSTLIEISVDGKMKNEKNSHGHSFQLSDSLYMGGLEASKRSRAMSKGCKYCDAAFKGCMRHIIILDMKVGLSDVYVSEGLLPGCVWHYPCLQNPCSDGVCVQKGLDSFQCQCQEEFCVKLNFTEGYKVFSHNSLATDLELLSVEPLRVLEGQSAIITTNNLYMILDYQKFGIKDSGINFYVVEGPMHGTVDIWPHEKNSFSLADILKDKIHYIHDGSEYYQDIIVLEVEFSPDKTFILPGYLQGRFRFSLSANIVPVNDLPQLSASESTVLRIVQGTKKVIDVDLFKVKDPDSSPEQIIYNIVESDVGHFEQKNKEGVQISSFTQRDLEEKKILFVHHNNSPINDSSISLQVSDGIETSPISKIRVSVSPQYWRLENNTGLTVLHQTAAVITPFNLSFTSNVMGVDHKVQFHVVKKPSFGLIEVEKAMNVWESSEIFTNIDLKQHRVRYRHTTSKPDFDEFQFRLTLDKSSLYTFRLTFVKCSLLNVNKKSLLFLNETWEATLSAEYLEFYTQPIKTLATSIYYVITSPPLYGFLFSSMSNYKLRSCDGFTQEDIQSKNIKYKFYKRPFSYVNDSFQFVVRSPGCKNVTHTFNIVYNPPEDISSKVIFHSEPLLIDEGSVGTINLTHLNIKTAVVSDLLFNVTQKPKYGVLQVKSSDTIKNDTYFFTLNELKNKQVHYKHDGSETRQDSFTFCALSTNEENFQYVGKFSIEITLKNDNSPVRAIDKVFHVVVGGERVVSGNDLKYSDVDLETTPKNILYTCRESPNGNFYFVGNRTAKIKEFTQSDIDNNRIVFRHKGPEYAKVRLWVTDGKFHVNGVLEVQASAPFIHVHHNKKLVVQQSSLAVVTEENLSYSTNVFASDVDVIYEVTSQPTSGRLAMTNNLKTLKNFTQENINLGEVSYVNEASNADADEIEMTVRCRDAVNVAQLGVLILPSTYWEPLEIKSVNKLSVEESTSVIITKNILEISQLNVPPSAIFYYVNQSPENGYISILTDSKRSDYEPSNVYYFTQDLINENRVLYIQSVANQTKDRIVFNVTNGIVWQNNVVLKVEIIPEQIYLGSNNLTVNEGGVTTFSTSHIFILTDYYKSKLQLQYLQYAILQDAQHGCIQIDKRCSKVNKFSHKKLMGGSISYAHDGSENLIDEVKLTAVINQKRSNPVTLNVNVFPVNDQKPKLVNNTGLVMWEGGVEVITNSMLAAIDEDRPGDTLKYQVVNCWWGILSLKSDLSSSVSHFTQELINKEMIVFQNQNGREAKFTFNVSDGLHTTEEYTFYIKTKPIQLQLHSKSLHIFPLQRKFLTSSHLSTTVSDPTRIVTYEVTTPPSLGRLMMESEESRGIFKVVSTFTQNDLNNSQVFYEHTHQFSDLYANDSFVFDVKAHLARTLHNQVRSCVTLNTGPKKYQMPVNVFVAVFFLELVLKIDISVSSGGLDAYVSIPKISVNEGGITTVPLNLSRVHNHNITTFTQQQLESGQIYYEHDHSDSLGDNIHFSLYLLPGYVILCNITVPIIVNPINDQPFHLVTPAPSLTVVQGEEHTITRLELATEDADTPPSKIKYDVISGPSQGRLILLPDRVPVTYFTQADIDNKMLVYIHNSSVLKDSFHFRVWDETFRPQFRLFNIIVLPININISAGLPVYLQQGSDVVFLSEKQFFVETNAEKYKIRYRVKREPKRGVLYVQDAPSMAFTQVDLKNDFVMYLQTDMTSANDTFQVVGEIISGNTSVGNEVDVTIKVQPLMQIRNFTVVTGEYNRITLSVLDATPLAKLTNSNPRYTVTHLPQCLQVRKVIRSSGEKRNVLNMVISTFTHDEVQSGLIYLFVKNIELPWNGIQERLIFLLAASIFQPAAGELKINIKSSISNDIYSTLAGPSDPAGHEGGLHFASPNMTRDYFLIVSMVAGVVILGVAVIVIIKCRSLEAEELKKEEECLQPIPLPRPPDRLLASPSPLKQHHLDGFTPPLPAALPQCKVTPLSRSELESHACYPYGVDEQHSDDWSSCEASDPTIPKVDKGLIKLMEGSKKSQNVIEKDPSATMNAALYCSFVDAMSHECFEKSILELWDFDSAVINQLTKENIINTINTYDKNAILGRFKNYEDLLGGIKRNGSGHITGAKSVQNFWMVMVNFTTVDMDKTGNNAGTADWASEEALEWETRFLYLLQNYKSDNNMTVYYTASRSFGDISNATMFQDIGILCIGIFIMVTLGCIGLLTVGMAFIVGCGLCSLFGVSYGPIHTSLPFLLMGLGIDDMFVIMACWDDLSKEQKKLPVPERIGLMLKHGGVSITVTSVTDILAFIVGSSTILPSLESYCIYAACAVLMTFLFAVTFFTACFVLDQERVEKKRNGIIVCYQHENYEPNACSQLQISNKVFEYIYSKVILTKIGKISVIVITVICLGFSLDSIRRLEQRFDPTWFIPKDSYFADYLAVRKSYFPTNGFEADQHDIALGVISWVDPFRNFVKINFQTDVYNETLSEEYFNLYLSMFLFSARNAVYQANFRFDKPLECGVPAPKIIMSTVDFHFNQFKGPEEYLPAMHKVQQIAESCNFTTGDKFSTAWSKVFASWITDELIDTEVMRNLQLALLCVMACTALLIADIQICFWIFICVLLTMVNVCGFMQRWGLTIDLVSCIGLELAIGLCVDYATHIGHTFLTVEEGTRMDRSLKTVTSIGSAVVYGGLSTLIGVFMLSQSEAYIFQSFFRIFFLVITFGLFHGVVLLPVILSWVGPRPYNVGNVVQQGDIEIT</sequence>
<dbReference type="InterPro" id="IPR053958">
    <property type="entry name" value="HMGCR/SNAP/NPC1-like_SSD"/>
</dbReference>
<comment type="caution">
    <text evidence="16">The sequence shown here is derived from an EMBL/GenBank/DDBJ whole genome shotgun (WGS) entry which is preliminary data.</text>
</comment>
<feature type="repeat" description="CSPG" evidence="9">
    <location>
        <begin position="1334"/>
        <end position="1426"/>
    </location>
</feature>
<feature type="transmembrane region" description="Helical" evidence="11">
    <location>
        <begin position="44"/>
        <end position="61"/>
    </location>
</feature>
<feature type="domain" description="HMG box" evidence="14">
    <location>
        <begin position="597"/>
        <end position="665"/>
    </location>
</feature>
<dbReference type="SMART" id="SM00398">
    <property type="entry name" value="HMG"/>
    <property type="match status" value="3"/>
</dbReference>
<dbReference type="CDD" id="cd21999">
    <property type="entry name" value="HMG-box_UBF1_rpt2"/>
    <property type="match status" value="1"/>
</dbReference>
<keyword evidence="11" id="KW-1133">Transmembrane helix</keyword>
<keyword evidence="8" id="KW-0238">DNA-binding</keyword>
<feature type="DNA-binding region" description="HMG box" evidence="8">
    <location>
        <begin position="754"/>
        <end position="819"/>
    </location>
</feature>
<evidence type="ECO:0000256" key="10">
    <source>
        <dbReference type="SAM" id="MobiDB-lite"/>
    </source>
</evidence>
<evidence type="ECO:0000256" key="4">
    <source>
        <dbReference type="ARBA" id="ARBA00022729"/>
    </source>
</evidence>
<dbReference type="PROSITE" id="PS50118">
    <property type="entry name" value="HMG_BOX_2"/>
    <property type="match status" value="4"/>
</dbReference>
<feature type="DNA-binding region" description="HMG box" evidence="8">
    <location>
        <begin position="850"/>
        <end position="916"/>
    </location>
</feature>
<dbReference type="SMART" id="SM00282">
    <property type="entry name" value="LamG"/>
    <property type="match status" value="1"/>
</dbReference>
<dbReference type="GO" id="GO:0015385">
    <property type="term" value="F:sodium:proton antiporter activity"/>
    <property type="evidence" value="ECO:0007669"/>
    <property type="project" value="InterPro"/>
</dbReference>
<dbReference type="InterPro" id="IPR000731">
    <property type="entry name" value="SSD"/>
</dbReference>
<dbReference type="CDD" id="cd00110">
    <property type="entry name" value="LamG"/>
    <property type="match status" value="1"/>
</dbReference>
<feature type="compositionally biased region" description="Basic and acidic residues" evidence="10">
    <location>
        <begin position="426"/>
        <end position="448"/>
    </location>
</feature>
<dbReference type="InterPro" id="IPR051561">
    <property type="entry name" value="FRAS1_ECM"/>
</dbReference>
<feature type="repeat" description="CSPG" evidence="9">
    <location>
        <begin position="1457"/>
        <end position="1550"/>
    </location>
</feature>
<feature type="repeat" description="CSPG" evidence="9">
    <location>
        <begin position="1801"/>
        <end position="1892"/>
    </location>
</feature>
<feature type="transmembrane region" description="Helical" evidence="11">
    <location>
        <begin position="3080"/>
        <end position="3101"/>
    </location>
</feature>
<evidence type="ECO:0000259" key="13">
    <source>
        <dbReference type="PROSITE" id="PS50025"/>
    </source>
</evidence>
<dbReference type="PROSITE" id="PS50156">
    <property type="entry name" value="SSD"/>
    <property type="match status" value="1"/>
</dbReference>
<dbReference type="Pfam" id="PF12349">
    <property type="entry name" value="Sterol-sensing"/>
    <property type="match status" value="1"/>
</dbReference>
<dbReference type="PANTHER" id="PTHR45739">
    <property type="entry name" value="MATRIX PROTEIN, PUTATIVE-RELATED"/>
    <property type="match status" value="1"/>
</dbReference>
<dbReference type="Proteomes" id="UP000719412">
    <property type="component" value="Unassembled WGS sequence"/>
</dbReference>
<dbReference type="GO" id="GO:0005634">
    <property type="term" value="C:nucleus"/>
    <property type="evidence" value="ECO:0007669"/>
    <property type="project" value="UniProtKB-UniRule"/>
</dbReference>
<comment type="similarity">
    <text evidence="2">Belongs to the monovalent cation:proton antiporter 1 (CPA1) transporter (TC 2.A.36) family.</text>
</comment>
<feature type="transmembrane region" description="Helical" evidence="11">
    <location>
        <begin position="3466"/>
        <end position="3488"/>
    </location>
</feature>
<feature type="chain" id="PRO_5035177589" evidence="12">
    <location>
        <begin position="23"/>
        <end position="3927"/>
    </location>
</feature>
<evidence type="ECO:0000256" key="6">
    <source>
        <dbReference type="ARBA" id="ARBA00023180"/>
    </source>
</evidence>
<keyword evidence="11" id="KW-0472">Membrane</keyword>
<dbReference type="EMBL" id="JABDTM020022230">
    <property type="protein sequence ID" value="KAH0816001.1"/>
    <property type="molecule type" value="Genomic_DNA"/>
</dbReference>
<evidence type="ECO:0000256" key="5">
    <source>
        <dbReference type="ARBA" id="ARBA00022737"/>
    </source>
</evidence>
<evidence type="ECO:0000313" key="16">
    <source>
        <dbReference type="EMBL" id="KAH0816001.1"/>
    </source>
</evidence>
<dbReference type="SUPFAM" id="SSF49899">
    <property type="entry name" value="Concanavalin A-like lectins/glucanases"/>
    <property type="match status" value="1"/>
</dbReference>
<protein>
    <submittedName>
        <fullName evidence="16">Uncharacterized protein</fullName>
    </submittedName>
</protein>
<keyword evidence="3" id="KW-1003">Cell membrane</keyword>
<feature type="domain" description="SSD" evidence="15">
    <location>
        <begin position="3390"/>
        <end position="3519"/>
    </location>
</feature>
<dbReference type="CDD" id="cd21998">
    <property type="entry name" value="HMG-box_UBF1_rpt1-like"/>
    <property type="match status" value="1"/>
</dbReference>
<dbReference type="Gene3D" id="2.60.120.200">
    <property type="match status" value="1"/>
</dbReference>
<dbReference type="InterPro" id="IPR001791">
    <property type="entry name" value="Laminin_G"/>
</dbReference>
<dbReference type="CDD" id="cd22003">
    <property type="entry name" value="HMG-box_UBF1_rpt6-like"/>
    <property type="match status" value="1"/>
</dbReference>
<evidence type="ECO:0000256" key="1">
    <source>
        <dbReference type="ARBA" id="ARBA00004651"/>
    </source>
</evidence>
<feature type="transmembrane region" description="Helical" evidence="11">
    <location>
        <begin position="3847"/>
        <end position="3871"/>
    </location>
</feature>
<keyword evidence="4 12" id="KW-0732">Signal</keyword>
<dbReference type="GO" id="GO:0005886">
    <property type="term" value="C:plasma membrane"/>
    <property type="evidence" value="ECO:0007669"/>
    <property type="project" value="UniProtKB-SubCell"/>
</dbReference>
<dbReference type="InterPro" id="IPR009071">
    <property type="entry name" value="HMG_box_dom"/>
</dbReference>
<evidence type="ECO:0000259" key="15">
    <source>
        <dbReference type="PROSITE" id="PS50156"/>
    </source>
</evidence>
<reference evidence="16" key="1">
    <citation type="journal article" date="2020" name="J Insects Food Feed">
        <title>The yellow mealworm (Tenebrio molitor) genome: a resource for the emerging insects as food and feed industry.</title>
        <authorList>
            <person name="Eriksson T."/>
            <person name="Andere A."/>
            <person name="Kelstrup H."/>
            <person name="Emery V."/>
            <person name="Picard C."/>
        </authorList>
    </citation>
    <scope>NUCLEOTIDE SEQUENCE</scope>
    <source>
        <strain evidence="16">Stoneville</strain>
        <tissue evidence="16">Whole head</tissue>
    </source>
</reference>
<dbReference type="Pfam" id="PF00054">
    <property type="entry name" value="Laminin_G_1"/>
    <property type="match status" value="1"/>
</dbReference>
<dbReference type="SUPFAM" id="SSF82866">
    <property type="entry name" value="Multidrug efflux transporter AcrB transmembrane domain"/>
    <property type="match status" value="2"/>
</dbReference>
<accession>A0A8J6HJE0</accession>
<evidence type="ECO:0000256" key="8">
    <source>
        <dbReference type="PROSITE-ProRule" id="PRU00267"/>
    </source>
</evidence>
<dbReference type="InterPro" id="IPR036910">
    <property type="entry name" value="HMG_box_dom_sf"/>
</dbReference>
<name>A0A8J6HJE0_TENMO</name>
<evidence type="ECO:0000256" key="7">
    <source>
        <dbReference type="PROSITE-ProRule" id="PRU00122"/>
    </source>
</evidence>
<feature type="repeat" description="CSPG" evidence="9">
    <location>
        <begin position="2137"/>
        <end position="2234"/>
    </location>
</feature>
<keyword evidence="6" id="KW-0325">Glycoprotein</keyword>
<feature type="repeat" description="CSPG" evidence="9">
    <location>
        <begin position="2024"/>
        <end position="2115"/>
    </location>
</feature>
<evidence type="ECO:0000313" key="17">
    <source>
        <dbReference type="Proteomes" id="UP000719412"/>
    </source>
</evidence>
<evidence type="ECO:0000259" key="14">
    <source>
        <dbReference type="PROSITE" id="PS50118"/>
    </source>
</evidence>
<dbReference type="PRINTS" id="PR01088">
    <property type="entry name" value="NAHEXCHNGR6"/>
</dbReference>
<feature type="DNA-binding region" description="HMG box" evidence="8">
    <location>
        <begin position="952"/>
        <end position="1020"/>
    </location>
</feature>
<feature type="compositionally biased region" description="Acidic residues" evidence="10">
    <location>
        <begin position="1041"/>
        <end position="1068"/>
    </location>
</feature>
<feature type="transmembrane region" description="Helical" evidence="11">
    <location>
        <begin position="3567"/>
        <end position="3584"/>
    </location>
</feature>
<feature type="DNA-binding region" description="HMG box" evidence="8">
    <location>
        <begin position="597"/>
        <end position="665"/>
    </location>
</feature>
<comment type="caution">
    <text evidence="7">Lacks conserved residue(s) required for the propagation of feature annotation.</text>
</comment>
<comment type="subcellular location">
    <subcellularLocation>
        <location evidence="1">Cell membrane</location>
        <topology evidence="1">Multi-pass membrane protein</topology>
    </subcellularLocation>
</comment>
<feature type="transmembrane region" description="Helical" evidence="11">
    <location>
        <begin position="3764"/>
        <end position="3792"/>
    </location>
</feature>
<keyword evidence="8" id="KW-0539">Nucleus</keyword>
<feature type="domain" description="HMG box" evidence="14">
    <location>
        <begin position="850"/>
        <end position="916"/>
    </location>
</feature>
<keyword evidence="17" id="KW-1185">Reference proteome</keyword>
<dbReference type="PROSITE" id="PS51854">
    <property type="entry name" value="CSPG"/>
    <property type="match status" value="8"/>
</dbReference>
<keyword evidence="5" id="KW-0677">Repeat</keyword>
<dbReference type="Pfam" id="PF16184">
    <property type="entry name" value="Cadherin_3"/>
    <property type="match status" value="11"/>
</dbReference>
<feature type="compositionally biased region" description="Basic residues" evidence="10">
    <location>
        <begin position="931"/>
        <end position="953"/>
    </location>
</feature>
<feature type="transmembrane region" description="Helical" evidence="11">
    <location>
        <begin position="3804"/>
        <end position="3827"/>
    </location>
</feature>
<dbReference type="GO" id="GO:0006885">
    <property type="term" value="P:regulation of pH"/>
    <property type="evidence" value="ECO:0007669"/>
    <property type="project" value="InterPro"/>
</dbReference>
<evidence type="ECO:0000256" key="12">
    <source>
        <dbReference type="SAM" id="SignalP"/>
    </source>
</evidence>
<dbReference type="GO" id="GO:0003677">
    <property type="term" value="F:DNA binding"/>
    <property type="evidence" value="ECO:0007669"/>
    <property type="project" value="UniProtKB-UniRule"/>
</dbReference>
<dbReference type="PANTHER" id="PTHR45739:SF12">
    <property type="entry name" value="CHONDROITIN SULFATE PROTEOGLYCAN 4-LIKE ISOFORM X2"/>
    <property type="match status" value="1"/>
</dbReference>
<dbReference type="Pfam" id="PF00505">
    <property type="entry name" value="HMG_box"/>
    <property type="match status" value="1"/>
</dbReference>
<evidence type="ECO:0000256" key="9">
    <source>
        <dbReference type="PROSITE-ProRule" id="PRU01201"/>
    </source>
</evidence>
<feature type="compositionally biased region" description="Acidic residues" evidence="10">
    <location>
        <begin position="393"/>
        <end position="408"/>
    </location>
</feature>
<dbReference type="InterPro" id="IPR002090">
    <property type="entry name" value="NHE-6/7/9"/>
</dbReference>
<feature type="transmembrane region" description="Helical" evidence="11">
    <location>
        <begin position="3423"/>
        <end position="3445"/>
    </location>
</feature>
<organism evidence="16 17">
    <name type="scientific">Tenebrio molitor</name>
    <name type="common">Yellow mealworm beetle</name>
    <dbReference type="NCBI Taxonomy" id="7067"/>
    <lineage>
        <taxon>Eukaryota</taxon>
        <taxon>Metazoa</taxon>
        <taxon>Ecdysozoa</taxon>
        <taxon>Arthropoda</taxon>
        <taxon>Hexapoda</taxon>
        <taxon>Insecta</taxon>
        <taxon>Pterygota</taxon>
        <taxon>Neoptera</taxon>
        <taxon>Endopterygota</taxon>
        <taxon>Coleoptera</taxon>
        <taxon>Polyphaga</taxon>
        <taxon>Cucujiformia</taxon>
        <taxon>Tenebrionidae</taxon>
        <taxon>Tenebrio</taxon>
    </lineage>
</organism>